<protein>
    <submittedName>
        <fullName evidence="2">Uncharacterized protein</fullName>
    </submittedName>
</protein>
<gene>
    <name evidence="2" type="ORF">V9T40_010033</name>
</gene>
<proteinExistence type="predicted"/>
<keyword evidence="3" id="KW-1185">Reference proteome</keyword>
<feature type="region of interest" description="Disordered" evidence="1">
    <location>
        <begin position="50"/>
        <end position="135"/>
    </location>
</feature>
<dbReference type="EMBL" id="JBBCAQ010000017">
    <property type="protein sequence ID" value="KAK7597808.1"/>
    <property type="molecule type" value="Genomic_DNA"/>
</dbReference>
<name>A0AAN9TM17_9HEMI</name>
<reference evidence="2 3" key="1">
    <citation type="submission" date="2024-03" db="EMBL/GenBank/DDBJ databases">
        <title>Adaptation during the transition from Ophiocordyceps entomopathogen to insect associate is accompanied by gene loss and intensified selection.</title>
        <authorList>
            <person name="Ward C.M."/>
            <person name="Onetto C.A."/>
            <person name="Borneman A.R."/>
        </authorList>
    </citation>
    <scope>NUCLEOTIDE SEQUENCE [LARGE SCALE GENOMIC DNA]</scope>
    <source>
        <strain evidence="2">AWRI1</strain>
        <tissue evidence="2">Single Adult Female</tissue>
    </source>
</reference>
<dbReference type="AlphaFoldDB" id="A0AAN9TM17"/>
<accession>A0AAN9TM17</accession>
<feature type="compositionally biased region" description="Polar residues" evidence="1">
    <location>
        <begin position="91"/>
        <end position="108"/>
    </location>
</feature>
<dbReference type="Proteomes" id="UP001367676">
    <property type="component" value="Unassembled WGS sequence"/>
</dbReference>
<organism evidence="2 3">
    <name type="scientific">Parthenolecanium corni</name>
    <dbReference type="NCBI Taxonomy" id="536013"/>
    <lineage>
        <taxon>Eukaryota</taxon>
        <taxon>Metazoa</taxon>
        <taxon>Ecdysozoa</taxon>
        <taxon>Arthropoda</taxon>
        <taxon>Hexapoda</taxon>
        <taxon>Insecta</taxon>
        <taxon>Pterygota</taxon>
        <taxon>Neoptera</taxon>
        <taxon>Paraneoptera</taxon>
        <taxon>Hemiptera</taxon>
        <taxon>Sternorrhyncha</taxon>
        <taxon>Coccoidea</taxon>
        <taxon>Coccidae</taxon>
        <taxon>Parthenolecanium</taxon>
    </lineage>
</organism>
<evidence type="ECO:0000313" key="2">
    <source>
        <dbReference type="EMBL" id="KAK7597808.1"/>
    </source>
</evidence>
<evidence type="ECO:0000256" key="1">
    <source>
        <dbReference type="SAM" id="MobiDB-lite"/>
    </source>
</evidence>
<feature type="compositionally biased region" description="Acidic residues" evidence="1">
    <location>
        <begin position="50"/>
        <end position="64"/>
    </location>
</feature>
<evidence type="ECO:0000313" key="3">
    <source>
        <dbReference type="Proteomes" id="UP001367676"/>
    </source>
</evidence>
<comment type="caution">
    <text evidence="2">The sequence shown here is derived from an EMBL/GenBank/DDBJ whole genome shotgun (WGS) entry which is preliminary data.</text>
</comment>
<sequence>MWDLEEGDMAVELARQRRKATNINRGVLLSYSYQEKLSLCGDLYHAQLYPEDDDGYGSSEESDDAEKSVTEEDNPGEQPSKKARMADETSGLDTSGSMQASEDVSNRSPRTDESIDNEGTSSAETGIKVTDNPTNRGSPTFALEVKTVIVGEKELPEQDLYFTCALLNPKTRRPKENLYLFSSAFLSGWFYISTLVDQHRDRAKLSHYLSASPDCINLSKNELEEQYVNTRETIDSLRAESPEYLNLVERKNYLLSLTEFQRKLLCANILSSPAYHTDRVEVTKHFLENTKESFDVIEQLTLSFDSDDNEDTNKNVEINNSIPCYGFINYDNGELVNTRMYYFTLTQSYNDRNSLYILLENEIKKDNWFLDNYFENISLLTNAHHTPTEGTIFEIKV</sequence>